<feature type="domain" description="AAA+ ATPase" evidence="4">
    <location>
        <begin position="544"/>
        <end position="681"/>
    </location>
</feature>
<keyword evidence="3" id="KW-0067">ATP-binding</keyword>
<dbReference type="InterPro" id="IPR003960">
    <property type="entry name" value="ATPase_AAA_CS"/>
</dbReference>
<dbReference type="Pfam" id="PF00004">
    <property type="entry name" value="AAA"/>
    <property type="match status" value="2"/>
</dbReference>
<comment type="caution">
    <text evidence="5">The sequence shown here is derived from an EMBL/GenBank/DDBJ whole genome shotgun (WGS) entry which is preliminary data.</text>
</comment>
<dbReference type="InterPro" id="IPR003959">
    <property type="entry name" value="ATPase_AAA_core"/>
</dbReference>
<dbReference type="EMBL" id="JARQZJ010000009">
    <property type="protein sequence ID" value="KAK9872122.1"/>
    <property type="molecule type" value="Genomic_DNA"/>
</dbReference>
<dbReference type="FunFam" id="3.40.50.300:FF:000018">
    <property type="entry name" value="Cell division control 48"/>
    <property type="match status" value="1"/>
</dbReference>
<evidence type="ECO:0000313" key="6">
    <source>
        <dbReference type="Proteomes" id="UP001431783"/>
    </source>
</evidence>
<dbReference type="AlphaFoldDB" id="A0AAW1TUX0"/>
<dbReference type="FunFam" id="3.40.50.300:FF:000061">
    <property type="entry name" value="ATPase family, AAA domain-containing 2"/>
    <property type="match status" value="1"/>
</dbReference>
<dbReference type="CDD" id="cd19511">
    <property type="entry name" value="RecA-like_CDC48_r2-like"/>
    <property type="match status" value="1"/>
</dbReference>
<dbReference type="SUPFAM" id="SSF52540">
    <property type="entry name" value="P-loop containing nucleoside triphosphate hydrolases"/>
    <property type="match status" value="2"/>
</dbReference>
<evidence type="ECO:0000256" key="1">
    <source>
        <dbReference type="ARBA" id="ARBA00022737"/>
    </source>
</evidence>
<protein>
    <recommendedName>
        <fullName evidence="4">AAA+ ATPase domain-containing protein</fullName>
    </recommendedName>
</protein>
<dbReference type="PROSITE" id="PS00674">
    <property type="entry name" value="AAA"/>
    <property type="match status" value="1"/>
</dbReference>
<dbReference type="GO" id="GO:0005524">
    <property type="term" value="F:ATP binding"/>
    <property type="evidence" value="ECO:0007669"/>
    <property type="project" value="UniProtKB-KW"/>
</dbReference>
<dbReference type="InterPro" id="IPR003593">
    <property type="entry name" value="AAA+_ATPase"/>
</dbReference>
<keyword evidence="6" id="KW-1185">Reference proteome</keyword>
<dbReference type="Gene3D" id="3.40.50.300">
    <property type="entry name" value="P-loop containing nucleotide triphosphate hydrolases"/>
    <property type="match status" value="2"/>
</dbReference>
<dbReference type="InterPro" id="IPR027417">
    <property type="entry name" value="P-loop_NTPase"/>
</dbReference>
<feature type="domain" description="AAA+ ATPase" evidence="4">
    <location>
        <begin position="285"/>
        <end position="423"/>
    </location>
</feature>
<keyword evidence="1" id="KW-0677">Repeat</keyword>
<organism evidence="5 6">
    <name type="scientific">Henosepilachna vigintioctopunctata</name>
    <dbReference type="NCBI Taxonomy" id="420089"/>
    <lineage>
        <taxon>Eukaryota</taxon>
        <taxon>Metazoa</taxon>
        <taxon>Ecdysozoa</taxon>
        <taxon>Arthropoda</taxon>
        <taxon>Hexapoda</taxon>
        <taxon>Insecta</taxon>
        <taxon>Pterygota</taxon>
        <taxon>Neoptera</taxon>
        <taxon>Endopterygota</taxon>
        <taxon>Coleoptera</taxon>
        <taxon>Polyphaga</taxon>
        <taxon>Cucujiformia</taxon>
        <taxon>Coccinelloidea</taxon>
        <taxon>Coccinellidae</taxon>
        <taxon>Epilachninae</taxon>
        <taxon>Epilachnini</taxon>
        <taxon>Henosepilachna</taxon>
    </lineage>
</organism>
<dbReference type="GO" id="GO:0005737">
    <property type="term" value="C:cytoplasm"/>
    <property type="evidence" value="ECO:0007669"/>
    <property type="project" value="TreeGrafter"/>
</dbReference>
<reference evidence="5 6" key="1">
    <citation type="submission" date="2023-03" db="EMBL/GenBank/DDBJ databases">
        <title>Genome insight into feeding habits of ladybird beetles.</title>
        <authorList>
            <person name="Li H.-S."/>
            <person name="Huang Y.-H."/>
            <person name="Pang H."/>
        </authorList>
    </citation>
    <scope>NUCLEOTIDE SEQUENCE [LARGE SCALE GENOMIC DNA]</scope>
    <source>
        <strain evidence="5">SYSU_2023b</strain>
        <tissue evidence="5">Whole body</tissue>
    </source>
</reference>
<dbReference type="FunFam" id="1.10.8.60:FF:000178">
    <property type="entry name" value="CDC48/VCP homolog, AAA superfamily"/>
    <property type="match status" value="1"/>
</dbReference>
<gene>
    <name evidence="5" type="ORF">WA026_016174</name>
</gene>
<dbReference type="InterPro" id="IPR041569">
    <property type="entry name" value="AAA_lid_3"/>
</dbReference>
<keyword evidence="2" id="KW-0547">Nucleotide-binding</keyword>
<name>A0AAW1TUX0_9CUCU</name>
<sequence>MATPKSKKTAPWVECDSCGVTFLNKDVETHFKECPPDPKKKTYSYIKNGILSGSLDVKKNEEIKGMSTDELDNLVFLSQSAMQLCNLSIAEWVVIEAEGIIPISKIVWPTMEKSLSSVLLTKNALDLLFGNMKLYPPVTVRKLFPVKDAQSINVVSLGAAKSINFDQVLVNRLSNTFRGSILGLDTKVSIFYFGKILKFVVKSIKAERNSLEKEFESLSISEDRFYRITKETNWFLYRDKDEFLKQNEDQVCLSKVGGLNEEINEIKEILNASLNAHINMKLFKPINSVLLYGSSGTGKTMLAISLAKESRVNMVLINASDIHSKYSSSPNESIKELFDTAIQNSPTVIILDEVDLLCPSRSSRITDSEKKIVSTLLTCLDDLNGKSDSRVFVIATTNKLDSIDPCFRKRGRFEREIEIPTPNPKSRKDIIEKLLFTINNSLSEDELLQISHNTHGFVGADLVSLCSMASLHSYRNNRNIIEFRDFEYAMVKVRPSAMREVQIEVPNVKWNDIAGQENLKLILRQAVEWPLTNPESFVRLGITPPRGVLMFGPPGCSKTMIAKALATESKLNFISIKGPELFSKWVGESERAVREVFRKARQVAPSIIFFDEIDALGGERSSGSSTSVQERVLAQLLIELDGVTPLKDVTILAATNRPDRIDKALLRPGRLDRIVYVPLPDKITRSEIFKLKMRKMPTENVDIDYLVNLSEGYSGAEVNAVCHEAAMKALEENIDAKLVNMDHFRKAFGIITPRTPRSLIKLYEEYVSRT</sequence>
<evidence type="ECO:0000259" key="4">
    <source>
        <dbReference type="SMART" id="SM00382"/>
    </source>
</evidence>
<dbReference type="InterPro" id="IPR050168">
    <property type="entry name" value="AAA_ATPase_domain"/>
</dbReference>
<dbReference type="GO" id="GO:0016887">
    <property type="term" value="F:ATP hydrolysis activity"/>
    <property type="evidence" value="ECO:0007669"/>
    <property type="project" value="InterPro"/>
</dbReference>
<dbReference type="Proteomes" id="UP001431783">
    <property type="component" value="Unassembled WGS sequence"/>
</dbReference>
<dbReference type="Pfam" id="PF17862">
    <property type="entry name" value="AAA_lid_3"/>
    <property type="match status" value="2"/>
</dbReference>
<dbReference type="PANTHER" id="PTHR23077:SF27">
    <property type="entry name" value="ATPASE FAMILY GENE 2 PROTEIN HOMOLOG A"/>
    <property type="match status" value="1"/>
</dbReference>
<evidence type="ECO:0000256" key="3">
    <source>
        <dbReference type="ARBA" id="ARBA00022840"/>
    </source>
</evidence>
<dbReference type="Gene3D" id="1.10.8.60">
    <property type="match status" value="2"/>
</dbReference>
<evidence type="ECO:0000313" key="5">
    <source>
        <dbReference type="EMBL" id="KAK9872122.1"/>
    </source>
</evidence>
<dbReference type="PANTHER" id="PTHR23077">
    <property type="entry name" value="AAA-FAMILY ATPASE"/>
    <property type="match status" value="1"/>
</dbReference>
<evidence type="ECO:0000256" key="2">
    <source>
        <dbReference type="ARBA" id="ARBA00022741"/>
    </source>
</evidence>
<proteinExistence type="predicted"/>
<dbReference type="SMART" id="SM00382">
    <property type="entry name" value="AAA"/>
    <property type="match status" value="2"/>
</dbReference>
<accession>A0AAW1TUX0</accession>